<dbReference type="EMBL" id="CP132970">
    <property type="protein sequence ID" value="XBW02753.1"/>
    <property type="molecule type" value="Genomic_DNA"/>
</dbReference>
<reference evidence="1" key="1">
    <citation type="submission" date="2023-08" db="EMBL/GenBank/DDBJ databases">
        <title>The novel hydrolase IpcH responsible for the initial isoprocarb degradation step in Rhodococcus sp. D-6.</title>
        <authorList>
            <person name="Zhu Q."/>
        </authorList>
    </citation>
    <scope>NUCLEOTIDE SEQUENCE</scope>
    <source>
        <strain evidence="1">D-6</strain>
    </source>
</reference>
<dbReference type="Gene3D" id="3.40.50.2000">
    <property type="entry name" value="Glycogen Phosphorylase B"/>
    <property type="match status" value="1"/>
</dbReference>
<name>A0AAU7US12_9NOCA</name>
<dbReference type="RefSeq" id="WP_197481942.1">
    <property type="nucleotide sequence ID" value="NZ_CP132970.1"/>
</dbReference>
<gene>
    <name evidence="1" type="ORF">RBB84_15705</name>
</gene>
<dbReference type="Pfam" id="PF13692">
    <property type="entry name" value="Glyco_trans_1_4"/>
    <property type="match status" value="1"/>
</dbReference>
<sequence length="289" mass="32478">MPTEAGARSAHLRDQVLERSADLILVSIIAHRQYAQLVSSVVWQDYMDLWGHFGKREARNRSGLPRLTAQAQARIIEKREIRAARAADIVTVTGWKDWEFLSQYSEANWLPTPLPDESFRTVDRVGTADQVAGFIGNFEYWPNRDAYRMLLDYWLPALRSKGWRIVVAGHHTEVLGTPPAGVTLMGSVDDVNDFYRQLNLSLAPIRLGGGMKVKVLESLARGIPVAGTSEALEGFSPEVKSLCIEWGESVDLRQLEDVHLIDPTSSALDPYRQSSFERTVEEILNGKFK</sequence>
<organism evidence="1">
    <name type="scientific">Rhodococcus sp. D-6</name>
    <dbReference type="NCBI Taxonomy" id="1387842"/>
    <lineage>
        <taxon>Bacteria</taxon>
        <taxon>Bacillati</taxon>
        <taxon>Actinomycetota</taxon>
        <taxon>Actinomycetes</taxon>
        <taxon>Mycobacteriales</taxon>
        <taxon>Nocardiaceae</taxon>
        <taxon>Rhodococcus</taxon>
    </lineage>
</organism>
<accession>A0AAU7US12</accession>
<dbReference type="AlphaFoldDB" id="A0AAU7US12"/>
<protein>
    <submittedName>
        <fullName evidence="1">Glycosyltransferase family 4 protein</fullName>
    </submittedName>
</protein>
<dbReference type="SUPFAM" id="SSF53756">
    <property type="entry name" value="UDP-Glycosyltransferase/glycogen phosphorylase"/>
    <property type="match status" value="1"/>
</dbReference>
<dbReference type="KEGG" id="rhox:RBB84_15705"/>
<proteinExistence type="predicted"/>
<evidence type="ECO:0000313" key="1">
    <source>
        <dbReference type="EMBL" id="XBW02753.1"/>
    </source>
</evidence>